<name>A0A316FD12_9ACTN</name>
<keyword evidence="3" id="KW-1185">Reference proteome</keyword>
<evidence type="ECO:0000313" key="3">
    <source>
        <dbReference type="Proteomes" id="UP000245697"/>
    </source>
</evidence>
<accession>A0A316FD12</accession>
<feature type="region of interest" description="Disordered" evidence="1">
    <location>
        <begin position="1"/>
        <end position="26"/>
    </location>
</feature>
<dbReference type="AlphaFoldDB" id="A0A316FD12"/>
<evidence type="ECO:0000313" key="2">
    <source>
        <dbReference type="EMBL" id="PWK44367.1"/>
    </source>
</evidence>
<sequence>MVNIARIEAHAAGPWPSTSAERGGGRGALDAVLAGLGRMVS</sequence>
<comment type="caution">
    <text evidence="2">The sequence shown here is derived from an EMBL/GenBank/DDBJ whole genome shotgun (WGS) entry which is preliminary data.</text>
</comment>
<dbReference type="Proteomes" id="UP000245697">
    <property type="component" value="Unassembled WGS sequence"/>
</dbReference>
<organism evidence="2 3">
    <name type="scientific">Actinoplanes xinjiangensis</name>
    <dbReference type="NCBI Taxonomy" id="512350"/>
    <lineage>
        <taxon>Bacteria</taxon>
        <taxon>Bacillati</taxon>
        <taxon>Actinomycetota</taxon>
        <taxon>Actinomycetes</taxon>
        <taxon>Micromonosporales</taxon>
        <taxon>Micromonosporaceae</taxon>
        <taxon>Actinoplanes</taxon>
    </lineage>
</organism>
<dbReference type="RefSeq" id="WP_275416164.1">
    <property type="nucleotide sequence ID" value="NZ_BONA01000029.1"/>
</dbReference>
<evidence type="ECO:0000256" key="1">
    <source>
        <dbReference type="SAM" id="MobiDB-lite"/>
    </source>
</evidence>
<protein>
    <submittedName>
        <fullName evidence="2">Uncharacterized protein</fullName>
    </submittedName>
</protein>
<dbReference type="EMBL" id="QGGR01000012">
    <property type="protein sequence ID" value="PWK44367.1"/>
    <property type="molecule type" value="Genomic_DNA"/>
</dbReference>
<reference evidence="2 3" key="1">
    <citation type="submission" date="2018-05" db="EMBL/GenBank/DDBJ databases">
        <title>Genomic Encyclopedia of Archaeal and Bacterial Type Strains, Phase II (KMG-II): from individual species to whole genera.</title>
        <authorList>
            <person name="Goeker M."/>
        </authorList>
    </citation>
    <scope>NUCLEOTIDE SEQUENCE [LARGE SCALE GENOMIC DNA]</scope>
    <source>
        <strain evidence="2 3">DSM 45184</strain>
    </source>
</reference>
<proteinExistence type="predicted"/>
<gene>
    <name evidence="2" type="ORF">BC793_112243</name>
</gene>